<accession>A0A813FYA9</accession>
<protein>
    <submittedName>
        <fullName evidence="2">Uncharacterized protein</fullName>
    </submittedName>
</protein>
<reference evidence="2" key="1">
    <citation type="submission" date="2021-02" db="EMBL/GenBank/DDBJ databases">
        <authorList>
            <person name="Dougan E. K."/>
            <person name="Rhodes N."/>
            <person name="Thang M."/>
            <person name="Chan C."/>
        </authorList>
    </citation>
    <scope>NUCLEOTIDE SEQUENCE</scope>
</reference>
<feature type="compositionally biased region" description="Low complexity" evidence="1">
    <location>
        <begin position="220"/>
        <end position="230"/>
    </location>
</feature>
<dbReference type="EMBL" id="CAJNNV010026807">
    <property type="protein sequence ID" value="CAE8619049.1"/>
    <property type="molecule type" value="Genomic_DNA"/>
</dbReference>
<feature type="region of interest" description="Disordered" evidence="1">
    <location>
        <begin position="43"/>
        <end position="74"/>
    </location>
</feature>
<gene>
    <name evidence="2" type="ORF">PGLA1383_LOCUS36642</name>
</gene>
<name>A0A813FYA9_POLGL</name>
<proteinExistence type="predicted"/>
<evidence type="ECO:0000313" key="2">
    <source>
        <dbReference type="EMBL" id="CAE8619049.1"/>
    </source>
</evidence>
<feature type="region of interest" description="Disordered" evidence="1">
    <location>
        <begin position="94"/>
        <end position="150"/>
    </location>
</feature>
<feature type="region of interest" description="Disordered" evidence="1">
    <location>
        <begin position="1"/>
        <end position="23"/>
    </location>
</feature>
<comment type="caution">
    <text evidence="2">The sequence shown here is derived from an EMBL/GenBank/DDBJ whole genome shotgun (WGS) entry which is preliminary data.</text>
</comment>
<sequence length="274" mass="29267">PPSSVHISTAAPQTQRVRPSVASSPILSASLSRKAQSISEVQTHLMLSPSRPSAIPGTASGSMRPFRGTPLRRASSARLPRVFVTSFGRKRRAVGSPQLFQAPGGPLSPIPEDDGSSTCSPASKRRKAAKPTREAPPGAPQTALPSTASTLPSQLVENVLLRLRAPLTSSQVASLPQRQPQIKAPVAVQLHRLWAASREEVSSKVSSEEAVEANGTGCGSSTPPRTRPSPGFEDAGGFERTPPRVEPKAPREATLLRRRRQRQEPRTWGSLKED</sequence>
<evidence type="ECO:0000256" key="1">
    <source>
        <dbReference type="SAM" id="MobiDB-lite"/>
    </source>
</evidence>
<dbReference type="AlphaFoldDB" id="A0A813FYA9"/>
<keyword evidence="3" id="KW-1185">Reference proteome</keyword>
<feature type="non-terminal residue" evidence="2">
    <location>
        <position position="1"/>
    </location>
</feature>
<feature type="region of interest" description="Disordered" evidence="1">
    <location>
        <begin position="200"/>
        <end position="274"/>
    </location>
</feature>
<dbReference type="Proteomes" id="UP000654075">
    <property type="component" value="Unassembled WGS sequence"/>
</dbReference>
<feature type="compositionally biased region" description="Basic and acidic residues" evidence="1">
    <location>
        <begin position="241"/>
        <end position="255"/>
    </location>
</feature>
<organism evidence="2 3">
    <name type="scientific">Polarella glacialis</name>
    <name type="common">Dinoflagellate</name>
    <dbReference type="NCBI Taxonomy" id="89957"/>
    <lineage>
        <taxon>Eukaryota</taxon>
        <taxon>Sar</taxon>
        <taxon>Alveolata</taxon>
        <taxon>Dinophyceae</taxon>
        <taxon>Suessiales</taxon>
        <taxon>Suessiaceae</taxon>
        <taxon>Polarella</taxon>
    </lineage>
</organism>
<evidence type="ECO:0000313" key="3">
    <source>
        <dbReference type="Proteomes" id="UP000654075"/>
    </source>
</evidence>